<sequence length="72" mass="8725">MTKKFDWHSDEIMLNSVINDTYKNTQNVRRFFKAHIGEHFKFDRSFMAWMIDNHGATMGDAINEWQRRNSEK</sequence>
<proteinExistence type="predicted"/>
<keyword evidence="3" id="KW-1185">Reference proteome</keyword>
<dbReference type="Proteomes" id="UP001477870">
    <property type="component" value="Unassembled WGS sequence"/>
</dbReference>
<name>A0ABU9T2I8_9HYPH</name>
<feature type="domain" description="DUF6434" evidence="1">
    <location>
        <begin position="5"/>
        <end position="68"/>
    </location>
</feature>
<dbReference type="InterPro" id="IPR045492">
    <property type="entry name" value="DUF6434"/>
</dbReference>
<gene>
    <name evidence="2" type="ORF">WNY59_01890</name>
</gene>
<evidence type="ECO:0000259" key="1">
    <source>
        <dbReference type="Pfam" id="PF20026"/>
    </source>
</evidence>
<dbReference type="RefSeq" id="WP_018689536.1">
    <property type="nucleotide sequence ID" value="NZ_JBBMQO010000001.1"/>
</dbReference>
<comment type="caution">
    <text evidence="2">The sequence shown here is derived from an EMBL/GenBank/DDBJ whole genome shotgun (WGS) entry which is preliminary data.</text>
</comment>
<evidence type="ECO:0000313" key="3">
    <source>
        <dbReference type="Proteomes" id="UP001477870"/>
    </source>
</evidence>
<reference evidence="2 3" key="1">
    <citation type="submission" date="2024-03" db="EMBL/GenBank/DDBJ databases">
        <title>Community enrichment and isolation of bacterial strains for fucoidan degradation.</title>
        <authorList>
            <person name="Sichert A."/>
        </authorList>
    </citation>
    <scope>NUCLEOTIDE SEQUENCE [LARGE SCALE GENOMIC DNA]</scope>
    <source>
        <strain evidence="2 3">AS62</strain>
    </source>
</reference>
<dbReference type="EMBL" id="JBBMQO010000001">
    <property type="protein sequence ID" value="MEM5500334.1"/>
    <property type="molecule type" value="Genomic_DNA"/>
</dbReference>
<protein>
    <submittedName>
        <fullName evidence="2">DUF6434 domain-containing protein</fullName>
    </submittedName>
</protein>
<dbReference type="Pfam" id="PF20026">
    <property type="entry name" value="DUF6434"/>
    <property type="match status" value="1"/>
</dbReference>
<accession>A0ABU9T2I8</accession>
<organism evidence="2 3">
    <name type="scientific">Ahrensia kielensis</name>
    <dbReference type="NCBI Taxonomy" id="76980"/>
    <lineage>
        <taxon>Bacteria</taxon>
        <taxon>Pseudomonadati</taxon>
        <taxon>Pseudomonadota</taxon>
        <taxon>Alphaproteobacteria</taxon>
        <taxon>Hyphomicrobiales</taxon>
        <taxon>Ahrensiaceae</taxon>
        <taxon>Ahrensia</taxon>
    </lineage>
</organism>
<evidence type="ECO:0000313" key="2">
    <source>
        <dbReference type="EMBL" id="MEM5500334.1"/>
    </source>
</evidence>